<sequence>MKKLSILGLALFLAACSSVAPPEEKVVSYNPLKEARVRLYGQNNYFTWLVGENVKIRTGGIGDAPILKEIFTPLRSSSIGMPKTELIKELGKKRSSIYAELYYQEHVVPAGVPYEISTSLRDGGMSNIQVYCSVNIHFTPKAGKDYEVPAYIDGRYCILGVNEIVEVNGEFISIPHK</sequence>
<dbReference type="PROSITE" id="PS51257">
    <property type="entry name" value="PROKAR_LIPOPROTEIN"/>
    <property type="match status" value="1"/>
</dbReference>
<keyword evidence="1" id="KW-0732">Signal</keyword>
<dbReference type="EMBL" id="FWWV01000067">
    <property type="protein sequence ID" value="SMB89533.1"/>
    <property type="molecule type" value="Genomic_DNA"/>
</dbReference>
<feature type="signal peptide" evidence="1">
    <location>
        <begin position="1"/>
        <end position="20"/>
    </location>
</feature>
<proteinExistence type="predicted"/>
<accession>A0A1W1V8G8</accession>
<dbReference type="Proteomes" id="UP000192408">
    <property type="component" value="Unassembled WGS sequence"/>
</dbReference>
<organism evidence="2 3">
    <name type="scientific">Pasteurella testudinis DSM 23072</name>
    <dbReference type="NCBI Taxonomy" id="1122938"/>
    <lineage>
        <taxon>Bacteria</taxon>
        <taxon>Pseudomonadati</taxon>
        <taxon>Pseudomonadota</taxon>
        <taxon>Gammaproteobacteria</taxon>
        <taxon>Pasteurellales</taxon>
        <taxon>Pasteurellaceae</taxon>
        <taxon>Pasteurella</taxon>
    </lineage>
</organism>
<evidence type="ECO:0000313" key="3">
    <source>
        <dbReference type="Proteomes" id="UP000192408"/>
    </source>
</evidence>
<name>A0A1W1V8G8_9PAST</name>
<keyword evidence="3" id="KW-1185">Reference proteome</keyword>
<protein>
    <submittedName>
        <fullName evidence="2">Uncharacterized protein</fullName>
    </submittedName>
</protein>
<evidence type="ECO:0000256" key="1">
    <source>
        <dbReference type="SAM" id="SignalP"/>
    </source>
</evidence>
<feature type="chain" id="PRO_5012912957" evidence="1">
    <location>
        <begin position="21"/>
        <end position="177"/>
    </location>
</feature>
<evidence type="ECO:0000313" key="2">
    <source>
        <dbReference type="EMBL" id="SMB89533.1"/>
    </source>
</evidence>
<dbReference type="STRING" id="1122938.SAMN05660772_01339"/>
<reference evidence="3" key="1">
    <citation type="submission" date="2017-04" db="EMBL/GenBank/DDBJ databases">
        <authorList>
            <person name="Varghese N."/>
            <person name="Submissions S."/>
        </authorList>
    </citation>
    <scope>NUCLEOTIDE SEQUENCE [LARGE SCALE GENOMIC DNA]</scope>
    <source>
        <strain evidence="3">DSM 23072</strain>
    </source>
</reference>
<dbReference type="RefSeq" id="WP_084257969.1">
    <property type="nucleotide sequence ID" value="NZ_FWWV01000067.1"/>
</dbReference>
<gene>
    <name evidence="2" type="ORF">SAMN05660772_01339</name>
</gene>
<dbReference type="AlphaFoldDB" id="A0A1W1V8G8"/>